<keyword evidence="2 5" id="KW-0812">Transmembrane</keyword>
<evidence type="ECO:0000256" key="3">
    <source>
        <dbReference type="ARBA" id="ARBA00022989"/>
    </source>
</evidence>
<evidence type="ECO:0000313" key="7">
    <source>
        <dbReference type="Proteomes" id="UP000241229"/>
    </source>
</evidence>
<evidence type="ECO:0000256" key="4">
    <source>
        <dbReference type="ARBA" id="ARBA00023136"/>
    </source>
</evidence>
<dbReference type="OrthoDB" id="8255719at2"/>
<dbReference type="GO" id="GO:0016020">
    <property type="term" value="C:membrane"/>
    <property type="evidence" value="ECO:0007669"/>
    <property type="project" value="UniProtKB-SubCell"/>
</dbReference>
<evidence type="ECO:0000256" key="5">
    <source>
        <dbReference type="SAM" id="Phobius"/>
    </source>
</evidence>
<dbReference type="AlphaFoldDB" id="A0A2P7SQT8"/>
<proteinExistence type="predicted"/>
<protein>
    <submittedName>
        <fullName evidence="6">DoxX family protein</fullName>
    </submittedName>
</protein>
<dbReference type="Pfam" id="PF07681">
    <property type="entry name" value="DoxX"/>
    <property type="match status" value="1"/>
</dbReference>
<reference evidence="6 7" key="1">
    <citation type="submission" date="2018-03" db="EMBL/GenBank/DDBJ databases">
        <title>The draft genome of Mesorhizobium sp. 6GN-30.</title>
        <authorList>
            <person name="Liu L."/>
            <person name="Li L."/>
            <person name="Wang T."/>
            <person name="Zhang X."/>
            <person name="Liang L."/>
        </authorList>
    </citation>
    <scope>NUCLEOTIDE SEQUENCE [LARGE SCALE GENOMIC DNA]</scope>
    <source>
        <strain evidence="6 7">6GN30</strain>
    </source>
</reference>
<keyword evidence="3 5" id="KW-1133">Transmembrane helix</keyword>
<sequence length="122" mass="12398">MESDMTTALVVIGRILLGGAFVFAGIRNVMNASLVGGLMEARGVPMAGTALYAGIVLQIVAGVLFAAGILVPYAAAALIVFLIAATPMFHNFWDVAGPDRAAKINGWVSNVALAGGLLIAAV</sequence>
<keyword evidence="7" id="KW-1185">Reference proteome</keyword>
<dbReference type="Proteomes" id="UP000241229">
    <property type="component" value="Unassembled WGS sequence"/>
</dbReference>
<evidence type="ECO:0000256" key="1">
    <source>
        <dbReference type="ARBA" id="ARBA00004141"/>
    </source>
</evidence>
<accession>A0A2P7SQT8</accession>
<feature type="transmembrane region" description="Helical" evidence="5">
    <location>
        <begin position="47"/>
        <end position="67"/>
    </location>
</feature>
<feature type="transmembrane region" description="Helical" evidence="5">
    <location>
        <begin position="6"/>
        <end position="26"/>
    </location>
</feature>
<keyword evidence="4 5" id="KW-0472">Membrane</keyword>
<evidence type="ECO:0000313" key="6">
    <source>
        <dbReference type="EMBL" id="PSJ64833.1"/>
    </source>
</evidence>
<dbReference type="InterPro" id="IPR032808">
    <property type="entry name" value="DoxX"/>
</dbReference>
<dbReference type="RefSeq" id="WP_106770877.1">
    <property type="nucleotide sequence ID" value="NZ_PXYK01000003.1"/>
</dbReference>
<comment type="caution">
    <text evidence="6">The sequence shown here is derived from an EMBL/GenBank/DDBJ whole genome shotgun (WGS) entry which is preliminary data.</text>
</comment>
<evidence type="ECO:0000256" key="2">
    <source>
        <dbReference type="ARBA" id="ARBA00022692"/>
    </source>
</evidence>
<name>A0A2P7SQT8_9HYPH</name>
<dbReference type="EMBL" id="PXYK01000003">
    <property type="protein sequence ID" value="PSJ64833.1"/>
    <property type="molecule type" value="Genomic_DNA"/>
</dbReference>
<organism evidence="6 7">
    <name type="scientific">Kumtagia ephedrae</name>
    <dbReference type="NCBI Taxonomy" id="2116701"/>
    <lineage>
        <taxon>Bacteria</taxon>
        <taxon>Pseudomonadati</taxon>
        <taxon>Pseudomonadota</taxon>
        <taxon>Alphaproteobacteria</taxon>
        <taxon>Hyphomicrobiales</taxon>
        <taxon>Phyllobacteriaceae</taxon>
        <taxon>Kumtagia</taxon>
    </lineage>
</organism>
<gene>
    <name evidence="6" type="ORF">C7I84_04120</name>
</gene>
<comment type="subcellular location">
    <subcellularLocation>
        <location evidence="1">Membrane</location>
        <topology evidence="1">Multi-pass membrane protein</topology>
    </subcellularLocation>
</comment>
<feature type="transmembrane region" description="Helical" evidence="5">
    <location>
        <begin position="73"/>
        <end position="92"/>
    </location>
</feature>
<feature type="transmembrane region" description="Helical" evidence="5">
    <location>
        <begin position="104"/>
        <end position="121"/>
    </location>
</feature>